<name>A0A2S3HVM6_9POAL</name>
<accession>A0A2S3HVM6</accession>
<dbReference type="EMBL" id="CM008050">
    <property type="protein sequence ID" value="PAN30894.1"/>
    <property type="molecule type" value="Genomic_DNA"/>
</dbReference>
<feature type="region of interest" description="Disordered" evidence="1">
    <location>
        <begin position="53"/>
        <end position="82"/>
    </location>
</feature>
<sequence>MEEASAAVHGKQKDGDQITAGACHGSDSNDCKSRADLYAGAVAQRVLYGPASRCRGGSRRAATVNGKPPSRLSKMSGAAEAT</sequence>
<gene>
    <name evidence="2" type="ORF">PAHAL_5G345000</name>
</gene>
<proteinExistence type="predicted"/>
<dbReference type="AlphaFoldDB" id="A0A2S3HVM6"/>
<evidence type="ECO:0000313" key="2">
    <source>
        <dbReference type="EMBL" id="PAN30894.1"/>
    </source>
</evidence>
<reference evidence="2" key="1">
    <citation type="submission" date="2018-04" db="EMBL/GenBank/DDBJ databases">
        <title>WGS assembly of Panicum hallii.</title>
        <authorList>
            <person name="Lovell J."/>
            <person name="Jenkins J."/>
            <person name="Lowry D."/>
            <person name="Mamidi S."/>
            <person name="Sreedasyam A."/>
            <person name="Weng X."/>
            <person name="Barry K."/>
            <person name="Bonette J."/>
            <person name="Campitelli B."/>
            <person name="Daum C."/>
            <person name="Gordon S."/>
            <person name="Gould B."/>
            <person name="Lipzen A."/>
            <person name="Macqueen A."/>
            <person name="Palacio-Mejia J."/>
            <person name="Plott C."/>
            <person name="Shakirov E."/>
            <person name="Shu S."/>
            <person name="Yoshinaga Y."/>
            <person name="Zane M."/>
            <person name="Rokhsar D."/>
            <person name="Grimwood J."/>
            <person name="Schmutz J."/>
            <person name="Juenger T."/>
        </authorList>
    </citation>
    <scope>NUCLEOTIDE SEQUENCE [LARGE SCALE GENOMIC DNA]</scope>
    <source>
        <strain evidence="2">FIL2</strain>
    </source>
</reference>
<feature type="region of interest" description="Disordered" evidence="1">
    <location>
        <begin position="1"/>
        <end position="28"/>
    </location>
</feature>
<organism evidence="2">
    <name type="scientific">Panicum hallii</name>
    <dbReference type="NCBI Taxonomy" id="206008"/>
    <lineage>
        <taxon>Eukaryota</taxon>
        <taxon>Viridiplantae</taxon>
        <taxon>Streptophyta</taxon>
        <taxon>Embryophyta</taxon>
        <taxon>Tracheophyta</taxon>
        <taxon>Spermatophyta</taxon>
        <taxon>Magnoliopsida</taxon>
        <taxon>Liliopsida</taxon>
        <taxon>Poales</taxon>
        <taxon>Poaceae</taxon>
        <taxon>PACMAD clade</taxon>
        <taxon>Panicoideae</taxon>
        <taxon>Panicodae</taxon>
        <taxon>Paniceae</taxon>
        <taxon>Panicinae</taxon>
        <taxon>Panicum</taxon>
        <taxon>Panicum sect. Panicum</taxon>
    </lineage>
</organism>
<protein>
    <submittedName>
        <fullName evidence="2">Uncharacterized protein</fullName>
    </submittedName>
</protein>
<dbReference type="Proteomes" id="UP000243499">
    <property type="component" value="Chromosome 5"/>
</dbReference>
<evidence type="ECO:0000256" key="1">
    <source>
        <dbReference type="SAM" id="MobiDB-lite"/>
    </source>
</evidence>
<feature type="compositionally biased region" description="Low complexity" evidence="1">
    <location>
        <begin position="53"/>
        <end position="62"/>
    </location>
</feature>
<dbReference type="Gramene" id="PAN30894">
    <property type="protein sequence ID" value="PAN30894"/>
    <property type="gene ID" value="PAHAL_5G345000"/>
</dbReference>